<name>A0ABU7L2E6_9ACTN</name>
<sequence>MFTTARTTAKTLLVAAGTAGFVALGAGVAGADTLGGVTDGLQLGDLGSRVPAQLTEGVSTPLGDLVKVQPGKISAQPDVQQQSAPRQTDPRDVVGHVVGDNVSAPLEGDEKNSANVGPLDLGAATGSLPLSQGSDPVADLVGGLGVLEGLGLGGGTQPQGHGASTLPVRGPAETVGAAVSEVGATAEQGVHEVGSGLNGLDAPLAGRGATLPMAAEDSPTGPFSGENTDLTGGKADLITDLVLSDDVVLPMAGTEATGGAAEALPVDLAGTAGLAASTLPQTALSAGDLGLPELPAPGEVLPLAAPETTDAVTGLVREDALGNDLVGVRGLPELGQPTFDAGQVTGLLPSGAV</sequence>
<dbReference type="RefSeq" id="WP_330162455.1">
    <property type="nucleotide sequence ID" value="NZ_BAAAJA010000034.1"/>
</dbReference>
<accession>A0ABU7L2E6</accession>
<feature type="signal peptide" evidence="2">
    <location>
        <begin position="1"/>
        <end position="31"/>
    </location>
</feature>
<evidence type="ECO:0000313" key="3">
    <source>
        <dbReference type="EMBL" id="MEE2055727.1"/>
    </source>
</evidence>
<gene>
    <name evidence="3" type="ORF">Q8A49_35030</name>
</gene>
<dbReference type="EMBL" id="JAUUCC010000216">
    <property type="protein sequence ID" value="MEE2055727.1"/>
    <property type="molecule type" value="Genomic_DNA"/>
</dbReference>
<evidence type="ECO:0000256" key="2">
    <source>
        <dbReference type="SAM" id="SignalP"/>
    </source>
</evidence>
<feature type="compositionally biased region" description="Polar residues" evidence="1">
    <location>
        <begin position="77"/>
        <end position="86"/>
    </location>
</feature>
<feature type="chain" id="PRO_5045530447" description="GLTT repeat-containing protein" evidence="2">
    <location>
        <begin position="32"/>
        <end position="353"/>
    </location>
</feature>
<proteinExistence type="predicted"/>
<evidence type="ECO:0008006" key="5">
    <source>
        <dbReference type="Google" id="ProtNLM"/>
    </source>
</evidence>
<comment type="caution">
    <text evidence="3">The sequence shown here is derived from an EMBL/GenBank/DDBJ whole genome shotgun (WGS) entry which is preliminary data.</text>
</comment>
<reference evidence="3 4" key="1">
    <citation type="submission" date="2023-07" db="EMBL/GenBank/DDBJ databases">
        <authorList>
            <person name="Girao M."/>
            <person name="Carvalho M.F."/>
        </authorList>
    </citation>
    <scope>NUCLEOTIDE SEQUENCE [LARGE SCALE GENOMIC DNA]</scope>
    <source>
        <strain evidence="3 4">66/93</strain>
    </source>
</reference>
<evidence type="ECO:0000256" key="1">
    <source>
        <dbReference type="SAM" id="MobiDB-lite"/>
    </source>
</evidence>
<protein>
    <recommendedName>
        <fullName evidence="5">GLTT repeat-containing protein</fullName>
    </recommendedName>
</protein>
<dbReference type="Proteomes" id="UP001348641">
    <property type="component" value="Unassembled WGS sequence"/>
</dbReference>
<organism evidence="3 4">
    <name type="scientific">Nocardiopsis tropica</name>
    <dbReference type="NCBI Taxonomy" id="109330"/>
    <lineage>
        <taxon>Bacteria</taxon>
        <taxon>Bacillati</taxon>
        <taxon>Actinomycetota</taxon>
        <taxon>Actinomycetes</taxon>
        <taxon>Streptosporangiales</taxon>
        <taxon>Nocardiopsidaceae</taxon>
        <taxon>Nocardiopsis</taxon>
    </lineage>
</organism>
<feature type="region of interest" description="Disordered" evidence="1">
    <location>
        <begin position="74"/>
        <end position="93"/>
    </location>
</feature>
<keyword evidence="2" id="KW-0732">Signal</keyword>
<evidence type="ECO:0000313" key="4">
    <source>
        <dbReference type="Proteomes" id="UP001348641"/>
    </source>
</evidence>